<dbReference type="InterPro" id="IPR015946">
    <property type="entry name" value="KH_dom-like_a/b"/>
</dbReference>
<reference evidence="4" key="1">
    <citation type="journal article" date="2015" name="Nature">
        <title>Complex archaea that bridge the gap between prokaryotes and eukaryotes.</title>
        <authorList>
            <person name="Spang A."/>
            <person name="Saw J.H."/>
            <person name="Jorgensen S.L."/>
            <person name="Zaremba-Niedzwiedzka K."/>
            <person name="Martijn J."/>
            <person name="Lind A.E."/>
            <person name="van Eijk R."/>
            <person name="Schleper C."/>
            <person name="Guy L."/>
            <person name="Ettema T.J."/>
        </authorList>
    </citation>
    <scope>NUCLEOTIDE SEQUENCE</scope>
</reference>
<evidence type="ECO:0000256" key="1">
    <source>
        <dbReference type="ARBA" id="ARBA00022490"/>
    </source>
</evidence>
<gene>
    <name evidence="4" type="ORF">LCGC14_0888170</name>
</gene>
<dbReference type="PANTHER" id="PTHR34654">
    <property type="entry name" value="UPF0109 PROTEIN SCO5592"/>
    <property type="match status" value="1"/>
</dbReference>
<dbReference type="HAMAP" id="MF_00088">
    <property type="entry name" value="KhpA"/>
    <property type="match status" value="1"/>
</dbReference>
<organism evidence="4">
    <name type="scientific">marine sediment metagenome</name>
    <dbReference type="NCBI Taxonomy" id="412755"/>
    <lineage>
        <taxon>unclassified sequences</taxon>
        <taxon>metagenomes</taxon>
        <taxon>ecological metagenomes</taxon>
    </lineage>
</organism>
<comment type="caution">
    <text evidence="4">The sequence shown here is derived from an EMBL/GenBank/DDBJ whole genome shotgun (WGS) entry which is preliminary data.</text>
</comment>
<dbReference type="InterPro" id="IPR009019">
    <property type="entry name" value="KH_sf_prok-type"/>
</dbReference>
<dbReference type="CDD" id="cd22533">
    <property type="entry name" value="KH-II_YlqC-like"/>
    <property type="match status" value="1"/>
</dbReference>
<dbReference type="Pfam" id="PF13083">
    <property type="entry name" value="KH_KhpA-B"/>
    <property type="match status" value="1"/>
</dbReference>
<evidence type="ECO:0000256" key="2">
    <source>
        <dbReference type="ARBA" id="ARBA00022884"/>
    </source>
</evidence>
<proteinExistence type="inferred from homology"/>
<feature type="region of interest" description="Disordered" evidence="3">
    <location>
        <begin position="75"/>
        <end position="151"/>
    </location>
</feature>
<keyword evidence="2" id="KW-0694">RNA-binding</keyword>
<dbReference type="Gene3D" id="3.30.300.20">
    <property type="match status" value="1"/>
</dbReference>
<evidence type="ECO:0000256" key="3">
    <source>
        <dbReference type="SAM" id="MobiDB-lite"/>
    </source>
</evidence>
<protein>
    <submittedName>
        <fullName evidence="4">Uncharacterized protein</fullName>
    </submittedName>
</protein>
<dbReference type="SUPFAM" id="SSF54814">
    <property type="entry name" value="Prokaryotic type KH domain (KH-domain type II)"/>
    <property type="match status" value="1"/>
</dbReference>
<dbReference type="GO" id="GO:0003723">
    <property type="term" value="F:RNA binding"/>
    <property type="evidence" value="ECO:0007669"/>
    <property type="project" value="UniProtKB-KW"/>
</dbReference>
<dbReference type="AlphaFoldDB" id="A0A0F9PKQ9"/>
<name>A0A0F9PKQ9_9ZZZZ</name>
<dbReference type="PROSITE" id="PS50084">
    <property type="entry name" value="KH_TYPE_1"/>
    <property type="match status" value="1"/>
</dbReference>
<dbReference type="PANTHER" id="PTHR34654:SF1">
    <property type="entry name" value="RNA-BINDING PROTEIN KHPA"/>
    <property type="match status" value="1"/>
</dbReference>
<dbReference type="InterPro" id="IPR020627">
    <property type="entry name" value="KhpA"/>
</dbReference>
<evidence type="ECO:0000313" key="4">
    <source>
        <dbReference type="EMBL" id="KKN25102.1"/>
    </source>
</evidence>
<keyword evidence="1" id="KW-0963">Cytoplasm</keyword>
<accession>A0A0F9PKQ9</accession>
<dbReference type="EMBL" id="LAZR01002829">
    <property type="protein sequence ID" value="KKN25102.1"/>
    <property type="molecule type" value="Genomic_DNA"/>
</dbReference>
<sequence>MKELIELIAKSLVDNPDNVQVSQLDGEQSSIIELKVAQEDIGKVIGKQGRTAQAIRIILGAAGMKLKRRFNLEILEKGERPHPWPEPESKPEPRSESEPEPRSESEPELKPESEPEPRSESEPEPRSESKPEPRSESEPELKAESEPEKEE</sequence>